<evidence type="ECO:0000313" key="13">
    <source>
        <dbReference type="EMBL" id="KAK7426660.1"/>
    </source>
</evidence>
<evidence type="ECO:0000256" key="7">
    <source>
        <dbReference type="ARBA" id="ARBA00023157"/>
    </source>
</evidence>
<dbReference type="Proteomes" id="UP001498421">
    <property type="component" value="Unassembled WGS sequence"/>
</dbReference>
<dbReference type="SMART" id="SM00747">
    <property type="entry name" value="CFEM"/>
    <property type="match status" value="1"/>
</dbReference>
<protein>
    <recommendedName>
        <fullName evidence="12">CFEM domain-containing protein</fullName>
    </recommendedName>
</protein>
<evidence type="ECO:0000256" key="3">
    <source>
        <dbReference type="ARBA" id="ARBA00010031"/>
    </source>
</evidence>
<keyword evidence="8" id="KW-0449">Lipoprotein</keyword>
<evidence type="ECO:0000256" key="10">
    <source>
        <dbReference type="SAM" id="MobiDB-lite"/>
    </source>
</evidence>
<keyword evidence="9" id="KW-0479">Metal-binding</keyword>
<keyword evidence="14" id="KW-1185">Reference proteome</keyword>
<accession>A0ABR1HZF0</accession>
<keyword evidence="5" id="KW-0336">GPI-anchor</keyword>
<comment type="caution">
    <text evidence="9">Lacks conserved residue(s) required for the propagation of feature annotation.</text>
</comment>
<sequence>MPKYKDGLHLAHLSLLFSTAFNPSAVLVFDKSLPTVTRCQLATFVQQRNPPDTMKTSTSIQLAAAGILSLASLATAIPACAIDCFQGVITEHPPLDCKLDTMYLCFCAMPSLQGYFVECARSDCKSSADAKEAISFGVDLCDGLGYTVVVPPESVPSTTKAEVKETTAAAATTSAIAVEETTKAAEETTAAVEETTKVAETSAEESVPVVSESSVAEQPTEAANTSAAETSSIETVVATPTGSGSAAPTGTTPDDSTTTPSTVIVSGANAVAVSGFLAAAGVAAAAFLL</sequence>
<keyword evidence="11" id="KW-0472">Membrane</keyword>
<name>A0ABR1HZF0_9HYPO</name>
<dbReference type="EMBL" id="JAZAVK010000063">
    <property type="protein sequence ID" value="KAK7426660.1"/>
    <property type="molecule type" value="Genomic_DNA"/>
</dbReference>
<evidence type="ECO:0000256" key="9">
    <source>
        <dbReference type="PROSITE-ProRule" id="PRU01356"/>
    </source>
</evidence>
<gene>
    <name evidence="13" type="ORF">QQZ08_006838</name>
</gene>
<dbReference type="PROSITE" id="PS52012">
    <property type="entry name" value="CFEM"/>
    <property type="match status" value="1"/>
</dbReference>
<evidence type="ECO:0000256" key="11">
    <source>
        <dbReference type="SAM" id="Phobius"/>
    </source>
</evidence>
<keyword evidence="9" id="KW-0408">Iron</keyword>
<comment type="caution">
    <text evidence="13">The sequence shown here is derived from an EMBL/GenBank/DDBJ whole genome shotgun (WGS) entry which is preliminary data.</text>
</comment>
<reference evidence="13 14" key="1">
    <citation type="journal article" date="2025" name="Microbiol. Resour. Announc.">
        <title>Draft genome sequences for Neonectria magnoliae and Neonectria punicea, canker pathogens of Liriodendron tulipifera and Acer saccharum in West Virginia.</title>
        <authorList>
            <person name="Petronek H.M."/>
            <person name="Kasson M.T."/>
            <person name="Metheny A.M."/>
            <person name="Stauder C.M."/>
            <person name="Lovett B."/>
            <person name="Lynch S.C."/>
            <person name="Garnas J.R."/>
            <person name="Kasson L.R."/>
            <person name="Stajich J.E."/>
        </authorList>
    </citation>
    <scope>NUCLEOTIDE SEQUENCE [LARGE SCALE GENOMIC DNA]</scope>
    <source>
        <strain evidence="13 14">NRRL 64651</strain>
    </source>
</reference>
<feature type="region of interest" description="Disordered" evidence="10">
    <location>
        <begin position="196"/>
        <end position="260"/>
    </location>
</feature>
<evidence type="ECO:0000313" key="14">
    <source>
        <dbReference type="Proteomes" id="UP001498421"/>
    </source>
</evidence>
<evidence type="ECO:0000256" key="6">
    <source>
        <dbReference type="ARBA" id="ARBA00022729"/>
    </source>
</evidence>
<comment type="similarity">
    <text evidence="3">Belongs to the RBT5 family.</text>
</comment>
<keyword evidence="7" id="KW-1015">Disulfide bond</keyword>
<comment type="subcellular location">
    <subcellularLocation>
        <location evidence="1">Membrane</location>
        <topology evidence="1">Lipid-anchor</topology>
        <topology evidence="1">GPI-anchor</topology>
    </subcellularLocation>
    <subcellularLocation>
        <location evidence="2">Secreted</location>
    </subcellularLocation>
</comment>
<keyword evidence="5" id="KW-0325">Glycoprotein</keyword>
<feature type="binding site" description="axial binding residue" evidence="9">
    <location>
        <position position="100"/>
    </location>
    <ligand>
        <name>heme</name>
        <dbReference type="ChEBI" id="CHEBI:30413"/>
    </ligand>
    <ligandPart>
        <name>Fe</name>
        <dbReference type="ChEBI" id="CHEBI:18248"/>
    </ligandPart>
</feature>
<dbReference type="InterPro" id="IPR008427">
    <property type="entry name" value="Extracellular_membr_CFEM_dom"/>
</dbReference>
<dbReference type="Pfam" id="PF05730">
    <property type="entry name" value="CFEM"/>
    <property type="match status" value="1"/>
</dbReference>
<keyword evidence="11" id="KW-0812">Transmembrane</keyword>
<evidence type="ECO:0000256" key="8">
    <source>
        <dbReference type="ARBA" id="ARBA00023288"/>
    </source>
</evidence>
<evidence type="ECO:0000259" key="12">
    <source>
        <dbReference type="PROSITE" id="PS52012"/>
    </source>
</evidence>
<evidence type="ECO:0000256" key="4">
    <source>
        <dbReference type="ARBA" id="ARBA00022525"/>
    </source>
</evidence>
<feature type="domain" description="CFEM" evidence="12">
    <location>
        <begin position="52"/>
        <end position="171"/>
    </location>
</feature>
<keyword evidence="9" id="KW-0349">Heme</keyword>
<feature type="transmembrane region" description="Helical" evidence="11">
    <location>
        <begin position="263"/>
        <end position="288"/>
    </location>
</feature>
<keyword evidence="4" id="KW-0964">Secreted</keyword>
<keyword evidence="6" id="KW-0732">Signal</keyword>
<organism evidence="13 14">
    <name type="scientific">Neonectria magnoliae</name>
    <dbReference type="NCBI Taxonomy" id="2732573"/>
    <lineage>
        <taxon>Eukaryota</taxon>
        <taxon>Fungi</taxon>
        <taxon>Dikarya</taxon>
        <taxon>Ascomycota</taxon>
        <taxon>Pezizomycotina</taxon>
        <taxon>Sordariomycetes</taxon>
        <taxon>Hypocreomycetidae</taxon>
        <taxon>Hypocreales</taxon>
        <taxon>Nectriaceae</taxon>
        <taxon>Neonectria</taxon>
    </lineage>
</organism>
<keyword evidence="11" id="KW-1133">Transmembrane helix</keyword>
<evidence type="ECO:0000256" key="2">
    <source>
        <dbReference type="ARBA" id="ARBA00004613"/>
    </source>
</evidence>
<evidence type="ECO:0000256" key="1">
    <source>
        <dbReference type="ARBA" id="ARBA00004589"/>
    </source>
</evidence>
<evidence type="ECO:0000256" key="5">
    <source>
        <dbReference type="ARBA" id="ARBA00022622"/>
    </source>
</evidence>
<proteinExistence type="inferred from homology"/>